<comment type="caution">
    <text evidence="3">The sequence shown here is derived from an EMBL/GenBank/DDBJ whole genome shotgun (WGS) entry which is preliminary data.</text>
</comment>
<name>A0AAV5MRX4_9ROSI</name>
<keyword evidence="2" id="KW-0732">Signal</keyword>
<evidence type="ECO:0000313" key="4">
    <source>
        <dbReference type="Proteomes" id="UP001054252"/>
    </source>
</evidence>
<keyword evidence="1" id="KW-0812">Transmembrane</keyword>
<dbReference type="EMBL" id="BPVZ01000445">
    <property type="protein sequence ID" value="GKV51147.1"/>
    <property type="molecule type" value="Genomic_DNA"/>
</dbReference>
<keyword evidence="1" id="KW-0472">Membrane</keyword>
<proteinExistence type="predicted"/>
<dbReference type="Proteomes" id="UP001054252">
    <property type="component" value="Unassembled WGS sequence"/>
</dbReference>
<protein>
    <submittedName>
        <fullName evidence="3">Uncharacterized protein</fullName>
    </submittedName>
</protein>
<feature type="chain" id="PRO_5043663553" evidence="2">
    <location>
        <begin position="30"/>
        <end position="97"/>
    </location>
</feature>
<evidence type="ECO:0000256" key="1">
    <source>
        <dbReference type="SAM" id="Phobius"/>
    </source>
</evidence>
<keyword evidence="4" id="KW-1185">Reference proteome</keyword>
<gene>
    <name evidence="3" type="ORF">SLEP1_g57821</name>
</gene>
<dbReference type="AlphaFoldDB" id="A0AAV5MRX4"/>
<feature type="transmembrane region" description="Helical" evidence="1">
    <location>
        <begin position="39"/>
        <end position="68"/>
    </location>
</feature>
<evidence type="ECO:0000313" key="3">
    <source>
        <dbReference type="EMBL" id="GKV51147.1"/>
    </source>
</evidence>
<organism evidence="3 4">
    <name type="scientific">Rubroshorea leprosula</name>
    <dbReference type="NCBI Taxonomy" id="152421"/>
    <lineage>
        <taxon>Eukaryota</taxon>
        <taxon>Viridiplantae</taxon>
        <taxon>Streptophyta</taxon>
        <taxon>Embryophyta</taxon>
        <taxon>Tracheophyta</taxon>
        <taxon>Spermatophyta</taxon>
        <taxon>Magnoliopsida</taxon>
        <taxon>eudicotyledons</taxon>
        <taxon>Gunneridae</taxon>
        <taxon>Pentapetalae</taxon>
        <taxon>rosids</taxon>
        <taxon>malvids</taxon>
        <taxon>Malvales</taxon>
        <taxon>Dipterocarpaceae</taxon>
        <taxon>Rubroshorea</taxon>
    </lineage>
</organism>
<reference evidence="3 4" key="1">
    <citation type="journal article" date="2021" name="Commun. Biol.">
        <title>The genome of Shorea leprosula (Dipterocarpaceae) highlights the ecological relevance of drought in aseasonal tropical rainforests.</title>
        <authorList>
            <person name="Ng K.K.S."/>
            <person name="Kobayashi M.J."/>
            <person name="Fawcett J.A."/>
            <person name="Hatakeyama M."/>
            <person name="Paape T."/>
            <person name="Ng C.H."/>
            <person name="Ang C.C."/>
            <person name="Tnah L.H."/>
            <person name="Lee C.T."/>
            <person name="Nishiyama T."/>
            <person name="Sese J."/>
            <person name="O'Brien M.J."/>
            <person name="Copetti D."/>
            <person name="Mohd Noor M.I."/>
            <person name="Ong R.C."/>
            <person name="Putra M."/>
            <person name="Sireger I.Z."/>
            <person name="Indrioko S."/>
            <person name="Kosugi Y."/>
            <person name="Izuno A."/>
            <person name="Isagi Y."/>
            <person name="Lee S.L."/>
            <person name="Shimizu K.K."/>
        </authorList>
    </citation>
    <scope>NUCLEOTIDE SEQUENCE [LARGE SCALE GENOMIC DNA]</scope>
    <source>
        <strain evidence="3">214</strain>
    </source>
</reference>
<evidence type="ECO:0000256" key="2">
    <source>
        <dbReference type="SAM" id="SignalP"/>
    </source>
</evidence>
<accession>A0AAV5MRX4</accession>
<feature type="signal peptide" evidence="2">
    <location>
        <begin position="1"/>
        <end position="29"/>
    </location>
</feature>
<sequence length="97" mass="10049">MKVFAADPFALLLLLKTFALLLLLPKLVAKSISSAAAEAIYSVVVGSIYFAAAAEAICSATAGCIYFVAADPSTLLLSDPSALLLWSEPFAAVVRAI</sequence>
<keyword evidence="1" id="KW-1133">Transmembrane helix</keyword>